<protein>
    <submittedName>
        <fullName evidence="3">S-layer family protein</fullName>
    </submittedName>
</protein>
<feature type="domain" description="SLH" evidence="2">
    <location>
        <begin position="1059"/>
        <end position="1116"/>
    </location>
</feature>
<evidence type="ECO:0000256" key="1">
    <source>
        <dbReference type="SAM" id="MobiDB-lite"/>
    </source>
</evidence>
<dbReference type="PANTHER" id="PTHR43308:SF5">
    <property type="entry name" value="S-LAYER PROTEIN _ PEPTIDOGLYCAN ENDO-BETA-N-ACETYLGLUCOSAMINIDASE"/>
    <property type="match status" value="1"/>
</dbReference>
<dbReference type="InterPro" id="IPR001119">
    <property type="entry name" value="SLH_dom"/>
</dbReference>
<evidence type="ECO:0000259" key="2">
    <source>
        <dbReference type="PROSITE" id="PS51272"/>
    </source>
</evidence>
<keyword evidence="4" id="KW-1185">Reference proteome</keyword>
<feature type="compositionally biased region" description="Gly residues" evidence="1">
    <location>
        <begin position="726"/>
        <end position="740"/>
    </location>
</feature>
<dbReference type="Pfam" id="PF00395">
    <property type="entry name" value="SLH"/>
    <property type="match status" value="3"/>
</dbReference>
<dbReference type="OrthoDB" id="2481768at2"/>
<evidence type="ECO:0000313" key="4">
    <source>
        <dbReference type="Proteomes" id="UP000323257"/>
    </source>
</evidence>
<dbReference type="RefSeq" id="WP_148931694.1">
    <property type="nucleotide sequence ID" value="NZ_VNHS01000009.1"/>
</dbReference>
<organism evidence="3 4">
    <name type="scientific">Paenibacillus methanolicus</name>
    <dbReference type="NCBI Taxonomy" id="582686"/>
    <lineage>
        <taxon>Bacteria</taxon>
        <taxon>Bacillati</taxon>
        <taxon>Bacillota</taxon>
        <taxon>Bacilli</taxon>
        <taxon>Bacillales</taxon>
        <taxon>Paenibacillaceae</taxon>
        <taxon>Paenibacillus</taxon>
    </lineage>
</organism>
<feature type="region of interest" description="Disordered" evidence="1">
    <location>
        <begin position="726"/>
        <end position="751"/>
    </location>
</feature>
<accession>A0A5S5BYI1</accession>
<dbReference type="InterPro" id="IPR051465">
    <property type="entry name" value="Cell_Envelope_Struct_Comp"/>
</dbReference>
<gene>
    <name evidence="3" type="ORF">BCM02_109376</name>
</gene>
<dbReference type="PROSITE" id="PS51272">
    <property type="entry name" value="SLH"/>
    <property type="match status" value="3"/>
</dbReference>
<dbReference type="PANTHER" id="PTHR43308">
    <property type="entry name" value="OUTER MEMBRANE PROTEIN ALPHA-RELATED"/>
    <property type="match status" value="1"/>
</dbReference>
<dbReference type="AlphaFoldDB" id="A0A5S5BYI1"/>
<proteinExistence type="predicted"/>
<feature type="domain" description="SLH" evidence="2">
    <location>
        <begin position="999"/>
        <end position="1057"/>
    </location>
</feature>
<evidence type="ECO:0000313" key="3">
    <source>
        <dbReference type="EMBL" id="TYP72097.1"/>
    </source>
</evidence>
<comment type="caution">
    <text evidence="3">The sequence shown here is derived from an EMBL/GenBank/DDBJ whole genome shotgun (WGS) entry which is preliminary data.</text>
</comment>
<dbReference type="Proteomes" id="UP000323257">
    <property type="component" value="Unassembled WGS sequence"/>
</dbReference>
<feature type="domain" description="SLH" evidence="2">
    <location>
        <begin position="935"/>
        <end position="998"/>
    </location>
</feature>
<dbReference type="EMBL" id="VNHS01000009">
    <property type="protein sequence ID" value="TYP72097.1"/>
    <property type="molecule type" value="Genomic_DNA"/>
</dbReference>
<sequence length="1116" mass="119727">MSREDREIRFNGAELTPVTVQASKAIKGDELIYSLLGAQGQLSAWPAIAAFGDNHQAKLYVQTENDLTMQAKLYDSVTETGYFLSGTVDPSANPAVLDLGANMAELQVASGMQGAQLDVQGDLKQEDRYAKRYFVSKGANVTAACYVESDGYRYTFTNQVGKVERDVTLGIGHDFRNMRTKNQVFEAGEVNKRVYTDYRDEMNNALADISNVEIAKIGDRVETTGIVFTVEDAMKEEAMTVQTNGEGEVAYEPADPNVSTLAAGSILDYQIYDSSNQAVGDSLQADTPELVEVGTPLLEGDYALKLAKQNFLTNVVRLSGQSNISIYEDKTSYSEISVELPPGYAPEDLAYGQAELQSQKDGSLPGYVWFNRGKLIIPNDIDLSKDRKYVLHLALYLDSTSGERDLYYNQAILTGEELMNLKEVSYPSSAVAIEPEADDLPVDYYVAFVQADFPVAGFDNSYRAYVQAYGANGSIKVGKVIFKPQQFDMLFQGSNGASTAYALKRNVRMADATGKWSMQNPGIHHVQLQGKQSFVGFNAQNAGSDETSIYFESGTGVLFNEAYVSPGNYRLFITTESGSSDDEPWSLYWRSRSAYRIDKDTVVPFTGSADPASSSLRVTQRLEEGRVVLTVDPTIRSGDLELQEVLASHKGYYNYVPGIVTVRDSGQRKVYEALAMDSNEGFEISKTLADGTYSISFSQPVGPNKDIAVSNSFTVVSTGVVPGGGGGGGGGGFPGGGIPPVGGNPAQPESPTTMVFKTADIPAPRNGIVSLQIKASEAAVLPASILGGEGAKNAIQLEGEHGAVTIPAAVLQQLSGLVGREQLDNAQVSMSLMPVTDSELSAALNTTTGTAVQSAGKVYDFKLSITGKDGISNTLALFDEPITLSFDVNPEADKRLTNVYYIAEAGTLTYVPAQRVGDRLVAKVSHFSKYGVLEVRRAFVDVNAAHWARGAIEELASKQIVSGVSSNAFAPNKSVSRAEFTAMLVQALGLTADPTSEFKDVPASAWYGATVAAAYKHGLVQGVSADSFAPNKPVTREEMAVILVNARKKLDLGSLSSSAASFRDSAKISGWAAEAVDIANANGLIRGDARGFFNPKGMATRAEAAQVLANMLHENA</sequence>
<name>A0A5S5BYI1_9BACL</name>
<reference evidence="3 4" key="1">
    <citation type="submission" date="2019-07" db="EMBL/GenBank/DDBJ databases">
        <title>Genomic Encyclopedia of Type Strains, Phase III (KMG-III): the genomes of soil and plant-associated and newly described type strains.</title>
        <authorList>
            <person name="Whitman W."/>
        </authorList>
    </citation>
    <scope>NUCLEOTIDE SEQUENCE [LARGE SCALE GENOMIC DNA]</scope>
    <source>
        <strain evidence="3 4">BL24</strain>
    </source>
</reference>